<dbReference type="CDD" id="cd12797">
    <property type="entry name" value="M23_peptidase"/>
    <property type="match status" value="1"/>
</dbReference>
<evidence type="ECO:0000259" key="4">
    <source>
        <dbReference type="PROSITE" id="PS51782"/>
    </source>
</evidence>
<evidence type="ECO:0000313" key="5">
    <source>
        <dbReference type="EMBL" id="RIA46579.1"/>
    </source>
</evidence>
<dbReference type="InterPro" id="IPR018392">
    <property type="entry name" value="LysM"/>
</dbReference>
<feature type="domain" description="LysM" evidence="4">
    <location>
        <begin position="125"/>
        <end position="169"/>
    </location>
</feature>
<dbReference type="Gene3D" id="3.10.350.10">
    <property type="entry name" value="LysM domain"/>
    <property type="match status" value="2"/>
</dbReference>
<dbReference type="PANTHER" id="PTHR21666">
    <property type="entry name" value="PEPTIDASE-RELATED"/>
    <property type="match status" value="1"/>
</dbReference>
<evidence type="ECO:0000256" key="1">
    <source>
        <dbReference type="ARBA" id="ARBA00038420"/>
    </source>
</evidence>
<dbReference type="InterPro" id="IPR011055">
    <property type="entry name" value="Dup_hybrid_motif"/>
</dbReference>
<feature type="domain" description="LysM" evidence="4">
    <location>
        <begin position="77"/>
        <end position="121"/>
    </location>
</feature>
<dbReference type="SMART" id="SM00257">
    <property type="entry name" value="LysM"/>
    <property type="match status" value="2"/>
</dbReference>
<comment type="caution">
    <text evidence="5">The sequence shown here is derived from an EMBL/GenBank/DDBJ whole genome shotgun (WGS) entry which is preliminary data.</text>
</comment>
<dbReference type="Gene3D" id="2.70.70.10">
    <property type="entry name" value="Glucose Permease (Domain IIA)"/>
    <property type="match status" value="1"/>
</dbReference>
<dbReference type="Pfam" id="PF01551">
    <property type="entry name" value="Peptidase_M23"/>
    <property type="match status" value="1"/>
</dbReference>
<dbReference type="InterPro" id="IPR050570">
    <property type="entry name" value="Cell_wall_metabolism_enzyme"/>
</dbReference>
<dbReference type="SUPFAM" id="SSF54106">
    <property type="entry name" value="LysM domain"/>
    <property type="match status" value="2"/>
</dbReference>
<keyword evidence="3" id="KW-0732">Signal</keyword>
<organism evidence="5 6">
    <name type="scientific">Hephaestia caeni</name>
    <dbReference type="NCBI Taxonomy" id="645617"/>
    <lineage>
        <taxon>Bacteria</taxon>
        <taxon>Pseudomonadati</taxon>
        <taxon>Pseudomonadota</taxon>
        <taxon>Alphaproteobacteria</taxon>
        <taxon>Sphingomonadales</taxon>
        <taxon>Sphingomonadaceae</taxon>
        <taxon>Hephaestia</taxon>
    </lineage>
</organism>
<dbReference type="OrthoDB" id="9795421at2"/>
<feature type="chain" id="PRO_5017251203" evidence="3">
    <location>
        <begin position="24"/>
        <end position="356"/>
    </location>
</feature>
<keyword evidence="6" id="KW-1185">Reference proteome</keyword>
<dbReference type="SUPFAM" id="SSF51261">
    <property type="entry name" value="Duplicated hybrid motif"/>
    <property type="match status" value="1"/>
</dbReference>
<dbReference type="Pfam" id="PF01476">
    <property type="entry name" value="LysM"/>
    <property type="match status" value="2"/>
</dbReference>
<dbReference type="PANTHER" id="PTHR21666:SF263">
    <property type="entry name" value="MUREIN HYDROLASE ACTIVATOR NLPD"/>
    <property type="match status" value="1"/>
</dbReference>
<protein>
    <submittedName>
        <fullName evidence="5">LysM domain-containing protein</fullName>
    </submittedName>
</protein>
<dbReference type="PROSITE" id="PS51257">
    <property type="entry name" value="PROKAR_LIPOPROTEIN"/>
    <property type="match status" value="1"/>
</dbReference>
<evidence type="ECO:0000256" key="3">
    <source>
        <dbReference type="SAM" id="SignalP"/>
    </source>
</evidence>
<gene>
    <name evidence="5" type="ORF">DFR49_1122</name>
</gene>
<dbReference type="InterPro" id="IPR016047">
    <property type="entry name" value="M23ase_b-sheet_dom"/>
</dbReference>
<comment type="similarity">
    <text evidence="1">Belongs to the E.coli NlpD/Haemophilus LppB family.</text>
</comment>
<feature type="compositionally biased region" description="Pro residues" evidence="2">
    <location>
        <begin position="32"/>
        <end position="41"/>
    </location>
</feature>
<reference evidence="5 6" key="1">
    <citation type="submission" date="2018-08" db="EMBL/GenBank/DDBJ databases">
        <title>Genomic Encyclopedia of Type Strains, Phase IV (KMG-IV): sequencing the most valuable type-strain genomes for metagenomic binning, comparative biology and taxonomic classification.</title>
        <authorList>
            <person name="Goeker M."/>
        </authorList>
    </citation>
    <scope>NUCLEOTIDE SEQUENCE [LARGE SCALE GENOMIC DNA]</scope>
    <source>
        <strain evidence="5 6">DSM 25527</strain>
    </source>
</reference>
<dbReference type="Proteomes" id="UP000266568">
    <property type="component" value="Unassembled WGS sequence"/>
</dbReference>
<dbReference type="CDD" id="cd00118">
    <property type="entry name" value="LysM"/>
    <property type="match status" value="2"/>
</dbReference>
<feature type="signal peptide" evidence="3">
    <location>
        <begin position="1"/>
        <end position="23"/>
    </location>
</feature>
<dbReference type="PROSITE" id="PS51782">
    <property type="entry name" value="LYSM"/>
    <property type="match status" value="2"/>
</dbReference>
<dbReference type="RefSeq" id="WP_119034679.1">
    <property type="nucleotide sequence ID" value="NZ_QXDC01000002.1"/>
</dbReference>
<dbReference type="GO" id="GO:0004222">
    <property type="term" value="F:metalloendopeptidase activity"/>
    <property type="evidence" value="ECO:0007669"/>
    <property type="project" value="TreeGrafter"/>
</dbReference>
<dbReference type="InterPro" id="IPR036779">
    <property type="entry name" value="LysM_dom_sf"/>
</dbReference>
<evidence type="ECO:0000256" key="2">
    <source>
        <dbReference type="SAM" id="MobiDB-lite"/>
    </source>
</evidence>
<feature type="region of interest" description="Disordered" evidence="2">
    <location>
        <begin position="32"/>
        <end position="69"/>
    </location>
</feature>
<feature type="compositionally biased region" description="Basic and acidic residues" evidence="2">
    <location>
        <begin position="337"/>
        <end position="348"/>
    </location>
</feature>
<dbReference type="EMBL" id="QXDC01000002">
    <property type="protein sequence ID" value="RIA46579.1"/>
    <property type="molecule type" value="Genomic_DNA"/>
</dbReference>
<sequence>MRIAGNRRTISGLASFGAMAALAGCIPSVAPPVAPSPPPQPDRGYPDYRQDVTTSPSPPPAWETNPVAPNARTIATRTYTVEPGDTLRGIAIKTGGGELAIAQANGLTEPYIIRAGQRLTIPGGRYHEITRGQTGIAIARAYGVEWSRIVAVNGLTEPYLLRTGWRLLIPGGTEPGQTSAAERAAAFTLDIDDLVTGSEPAIAENRTPAAATTSPAHVPAPTTAVATPARLVGGFSWPVQGRVVSKFGAMGNGKRSDGIQIAAPVGTPVAAAADGVVAYAGTGIPSLGGLVILKHGDGWVTVYGNASSLLVKRGQSVKRGQRIALSGQSGSAPEPGVHFEVRKGRDAVDPLGKLPG</sequence>
<feature type="region of interest" description="Disordered" evidence="2">
    <location>
        <begin position="324"/>
        <end position="356"/>
    </location>
</feature>
<dbReference type="AlphaFoldDB" id="A0A397PFI3"/>
<proteinExistence type="inferred from homology"/>
<name>A0A397PFI3_9SPHN</name>
<accession>A0A397PFI3</accession>
<evidence type="ECO:0000313" key="6">
    <source>
        <dbReference type="Proteomes" id="UP000266568"/>
    </source>
</evidence>